<dbReference type="AlphaFoldDB" id="A0AAD6VWS3"/>
<reference evidence="1" key="1">
    <citation type="journal article" date="2023" name="Mol. Ecol. Resour.">
        <title>Chromosome-level genome assembly of a triploid poplar Populus alba 'Berolinensis'.</title>
        <authorList>
            <person name="Chen S."/>
            <person name="Yu Y."/>
            <person name="Wang X."/>
            <person name="Wang S."/>
            <person name="Zhang T."/>
            <person name="Zhou Y."/>
            <person name="He R."/>
            <person name="Meng N."/>
            <person name="Wang Y."/>
            <person name="Liu W."/>
            <person name="Liu Z."/>
            <person name="Liu J."/>
            <person name="Guo Q."/>
            <person name="Huang H."/>
            <person name="Sederoff R.R."/>
            <person name="Wang G."/>
            <person name="Qu G."/>
            <person name="Chen S."/>
        </authorList>
    </citation>
    <scope>NUCLEOTIDE SEQUENCE</scope>
    <source>
        <strain evidence="1">SC-2020</strain>
    </source>
</reference>
<gene>
    <name evidence="1" type="ORF">NC653_019146</name>
</gene>
<organism evidence="1 2">
    <name type="scientific">Populus alba x Populus x berolinensis</name>
    <dbReference type="NCBI Taxonomy" id="444605"/>
    <lineage>
        <taxon>Eukaryota</taxon>
        <taxon>Viridiplantae</taxon>
        <taxon>Streptophyta</taxon>
        <taxon>Embryophyta</taxon>
        <taxon>Tracheophyta</taxon>
        <taxon>Spermatophyta</taxon>
        <taxon>Magnoliopsida</taxon>
        <taxon>eudicotyledons</taxon>
        <taxon>Gunneridae</taxon>
        <taxon>Pentapetalae</taxon>
        <taxon>rosids</taxon>
        <taxon>fabids</taxon>
        <taxon>Malpighiales</taxon>
        <taxon>Salicaceae</taxon>
        <taxon>Saliceae</taxon>
        <taxon>Populus</taxon>
    </lineage>
</organism>
<protein>
    <submittedName>
        <fullName evidence="1">Uncharacterized protein</fullName>
    </submittedName>
</protein>
<sequence length="51" mass="6152">MPPMIMCMTFSILGSCCAILHLTRLGRLSIWTMQYKRMKLFIIHETTWLWF</sequence>
<keyword evidence="2" id="KW-1185">Reference proteome</keyword>
<accession>A0AAD6VWS3</accession>
<evidence type="ECO:0000313" key="2">
    <source>
        <dbReference type="Proteomes" id="UP001164929"/>
    </source>
</evidence>
<dbReference type="Proteomes" id="UP001164929">
    <property type="component" value="Chromosome 7"/>
</dbReference>
<proteinExistence type="predicted"/>
<evidence type="ECO:0000313" key="1">
    <source>
        <dbReference type="EMBL" id="KAJ6990798.1"/>
    </source>
</evidence>
<comment type="caution">
    <text evidence="1">The sequence shown here is derived from an EMBL/GenBank/DDBJ whole genome shotgun (WGS) entry which is preliminary data.</text>
</comment>
<name>A0AAD6VWS3_9ROSI</name>
<dbReference type="EMBL" id="JAQIZT010000007">
    <property type="protein sequence ID" value="KAJ6990798.1"/>
    <property type="molecule type" value="Genomic_DNA"/>
</dbReference>